<name>A0A1X6PGG9_PORUM</name>
<feature type="compositionally biased region" description="Basic residues" evidence="1">
    <location>
        <begin position="237"/>
        <end position="248"/>
    </location>
</feature>
<protein>
    <submittedName>
        <fullName evidence="2">Uncharacterized protein</fullName>
    </submittedName>
</protein>
<dbReference type="AlphaFoldDB" id="A0A1X6PGG9"/>
<feature type="compositionally biased region" description="Pro residues" evidence="1">
    <location>
        <begin position="285"/>
        <end position="296"/>
    </location>
</feature>
<dbReference type="OrthoDB" id="214at2759"/>
<feature type="compositionally biased region" description="Pro residues" evidence="1">
    <location>
        <begin position="334"/>
        <end position="345"/>
    </location>
</feature>
<feature type="compositionally biased region" description="Basic residues" evidence="1">
    <location>
        <begin position="299"/>
        <end position="317"/>
    </location>
</feature>
<keyword evidence="3" id="KW-1185">Reference proteome</keyword>
<accession>A0A1X6PGG9</accession>
<evidence type="ECO:0000256" key="1">
    <source>
        <dbReference type="SAM" id="MobiDB-lite"/>
    </source>
</evidence>
<evidence type="ECO:0000313" key="3">
    <source>
        <dbReference type="Proteomes" id="UP000218209"/>
    </source>
</evidence>
<dbReference type="EMBL" id="KV918785">
    <property type="protein sequence ID" value="OSX79888.1"/>
    <property type="molecule type" value="Genomic_DNA"/>
</dbReference>
<feature type="compositionally biased region" description="Low complexity" evidence="1">
    <location>
        <begin position="128"/>
        <end position="154"/>
    </location>
</feature>
<organism evidence="2 3">
    <name type="scientific">Porphyra umbilicalis</name>
    <name type="common">Purple laver</name>
    <name type="synonym">Red alga</name>
    <dbReference type="NCBI Taxonomy" id="2786"/>
    <lineage>
        <taxon>Eukaryota</taxon>
        <taxon>Rhodophyta</taxon>
        <taxon>Bangiophyceae</taxon>
        <taxon>Bangiales</taxon>
        <taxon>Bangiaceae</taxon>
        <taxon>Porphyra</taxon>
    </lineage>
</organism>
<proteinExistence type="predicted"/>
<sequence length="345" mass="37604">MPPIEWHVRPATRLQLRKIFHPFAVTRLSLGVDVDARTGGLAFRWSWKDRLVGGRLSWSAGEVALTKRFPLGGGGGRSACGDPSTWRRGGGRWPWRLCRWRASRRTGPPPGLPFAATSLWKGAPPCGSPAASNSRQRSRSAAGGRPASGRGCRATPSSCFWTRSRCACACRDGGRRGACVAFCSMAPAVDGLGLGPLPRVGRCGVGSDGLCCTVSQGRAARVAADRRRLTYTRHCWRRRPSHPQRPHGRLVSSLAVRVTRQRHRRRSPGAHGRRRQLGQKRGGPAAPPLLTSPPPARARSSRCGRPCRRPRRRRRPLRSPCPFPSLRGKHRGVRPPPAGAAPTPH</sequence>
<feature type="region of interest" description="Disordered" evidence="1">
    <location>
        <begin position="237"/>
        <end position="345"/>
    </location>
</feature>
<reference evidence="2 3" key="1">
    <citation type="submission" date="2017-03" db="EMBL/GenBank/DDBJ databases">
        <title>WGS assembly of Porphyra umbilicalis.</title>
        <authorList>
            <person name="Brawley S.H."/>
            <person name="Blouin N.A."/>
            <person name="Ficko-Blean E."/>
            <person name="Wheeler G.L."/>
            <person name="Lohr M."/>
            <person name="Goodson H.V."/>
            <person name="Jenkins J.W."/>
            <person name="Blaby-Haas C.E."/>
            <person name="Helliwell K.E."/>
            <person name="Chan C."/>
            <person name="Marriage T."/>
            <person name="Bhattacharya D."/>
            <person name="Klein A.S."/>
            <person name="Badis Y."/>
            <person name="Brodie J."/>
            <person name="Cao Y."/>
            <person name="Collen J."/>
            <person name="Dittami S.M."/>
            <person name="Gachon C.M."/>
            <person name="Green B.R."/>
            <person name="Karpowicz S."/>
            <person name="Kim J.W."/>
            <person name="Kudahl U."/>
            <person name="Lin S."/>
            <person name="Michel G."/>
            <person name="Mittag M."/>
            <person name="Olson B.J."/>
            <person name="Pangilinan J."/>
            <person name="Peng Y."/>
            <person name="Qiu H."/>
            <person name="Shu S."/>
            <person name="Singer J.T."/>
            <person name="Smith A.G."/>
            <person name="Sprecher B.N."/>
            <person name="Wagner V."/>
            <person name="Wang W."/>
            <person name="Wang Z.-Y."/>
            <person name="Yan J."/>
            <person name="Yarish C."/>
            <person name="Zoeuner-Riek S."/>
            <person name="Zhuang Y."/>
            <person name="Zou Y."/>
            <person name="Lindquist E.A."/>
            <person name="Grimwood J."/>
            <person name="Barry K."/>
            <person name="Rokhsar D.S."/>
            <person name="Schmutz J."/>
            <person name="Stiller J.W."/>
            <person name="Grossman A.R."/>
            <person name="Prochnik S.E."/>
        </authorList>
    </citation>
    <scope>NUCLEOTIDE SEQUENCE [LARGE SCALE GENOMIC DNA]</scope>
    <source>
        <strain evidence="2">4086291</strain>
    </source>
</reference>
<dbReference type="Proteomes" id="UP000218209">
    <property type="component" value="Unassembled WGS sequence"/>
</dbReference>
<feature type="compositionally biased region" description="Basic residues" evidence="1">
    <location>
        <begin position="259"/>
        <end position="278"/>
    </location>
</feature>
<feature type="region of interest" description="Disordered" evidence="1">
    <location>
        <begin position="125"/>
        <end position="155"/>
    </location>
</feature>
<evidence type="ECO:0000313" key="2">
    <source>
        <dbReference type="EMBL" id="OSX79888.1"/>
    </source>
</evidence>
<gene>
    <name evidence="2" type="ORF">BU14_0070s0063</name>
</gene>